<dbReference type="Proteomes" id="UP000029644">
    <property type="component" value="Unassembled WGS sequence"/>
</dbReference>
<sequence length="62" mass="7475">MIINFIDEFNRIYLSYTFGGNHHPKKLFLESLYYFIYSDDKEFYACSKSIKDVQYIFTPEGN</sequence>
<comment type="caution">
    <text evidence="1">The sequence shown here is derived from an EMBL/GenBank/DDBJ whole genome shotgun (WGS) entry which is preliminary data.</text>
</comment>
<dbReference type="AlphaFoldDB" id="A0A090VK71"/>
<organism evidence="1 4">
    <name type="scientific">Algibacter lectus</name>
    <dbReference type="NCBI Taxonomy" id="221126"/>
    <lineage>
        <taxon>Bacteria</taxon>
        <taxon>Pseudomonadati</taxon>
        <taxon>Bacteroidota</taxon>
        <taxon>Flavobacteriia</taxon>
        <taxon>Flavobacteriales</taxon>
        <taxon>Flavobacteriaceae</taxon>
        <taxon>Algibacter</taxon>
    </lineage>
</organism>
<accession>A0A090VK71</accession>
<evidence type="ECO:0000313" key="1">
    <source>
        <dbReference type="EMBL" id="GAL65150.1"/>
    </source>
</evidence>
<dbReference type="EMBL" id="BBNU01000038">
    <property type="protein sequence ID" value="GAL82653.1"/>
    <property type="molecule type" value="Genomic_DNA"/>
</dbReference>
<name>A0A090VK71_9FLAO</name>
<dbReference type="Proteomes" id="UP000029643">
    <property type="component" value="Unassembled WGS sequence"/>
</dbReference>
<gene>
    <name evidence="2" type="ORF">JCM19274_237</name>
    <name evidence="1" type="ORF">JCM19300_2834</name>
</gene>
<evidence type="ECO:0000313" key="2">
    <source>
        <dbReference type="EMBL" id="GAL82653.1"/>
    </source>
</evidence>
<evidence type="ECO:0000313" key="4">
    <source>
        <dbReference type="Proteomes" id="UP000029644"/>
    </source>
</evidence>
<dbReference type="RefSeq" id="WP_042501707.1">
    <property type="nucleotide sequence ID" value="NZ_BBNQ01000043.1"/>
</dbReference>
<proteinExistence type="predicted"/>
<evidence type="ECO:0000313" key="3">
    <source>
        <dbReference type="Proteomes" id="UP000029643"/>
    </source>
</evidence>
<protein>
    <submittedName>
        <fullName evidence="1">Uncharacterized protein</fullName>
    </submittedName>
</protein>
<reference evidence="3 4" key="1">
    <citation type="journal article" date="2014" name="Genome Announc.">
        <title>Draft Genome Sequences of Marine Flavobacterium Algibacter lectus Strains SS8 and NR4.</title>
        <authorList>
            <person name="Takatani N."/>
            <person name="Nakanishi M."/>
            <person name="Meirelles P."/>
            <person name="Mino S."/>
            <person name="Suda W."/>
            <person name="Oshima K."/>
            <person name="Hattori M."/>
            <person name="Ohkuma M."/>
            <person name="Hosokawa M."/>
            <person name="Miyashita K."/>
            <person name="Thompson F.L."/>
            <person name="Niwa A."/>
            <person name="Sawabe T."/>
            <person name="Sawabe T."/>
        </authorList>
    </citation>
    <scope>NUCLEOTIDE SEQUENCE [LARGE SCALE GENOMIC DNA]</scope>
    <source>
        <strain evidence="2">JCM 19274</strain>
        <strain evidence="1 4">JCM 19300</strain>
        <strain evidence="3">JCM19274</strain>
    </source>
</reference>
<dbReference type="EMBL" id="BBNQ01000043">
    <property type="protein sequence ID" value="GAL65150.1"/>
    <property type="molecule type" value="Genomic_DNA"/>
</dbReference>